<comment type="caution">
    <text evidence="3">The sequence shown here is derived from an EMBL/GenBank/DDBJ whole genome shotgun (WGS) entry which is preliminary data.</text>
</comment>
<keyword evidence="3" id="KW-0489">Methyltransferase</keyword>
<dbReference type="OrthoDB" id="2013972at2759"/>
<dbReference type="InterPro" id="IPR029063">
    <property type="entry name" value="SAM-dependent_MTases_sf"/>
</dbReference>
<dbReference type="STRING" id="1209931.A0A135V3S6"/>
<dbReference type="GO" id="GO:0008168">
    <property type="term" value="F:methyltransferase activity"/>
    <property type="evidence" value="ECO:0007669"/>
    <property type="project" value="UniProtKB-KW"/>
</dbReference>
<dbReference type="PANTHER" id="PTHR43591:SF10">
    <property type="entry name" value="ABC TRANSMEMBRANE TYPE-1 DOMAIN-CONTAINING PROTEIN-RELATED"/>
    <property type="match status" value="1"/>
</dbReference>
<dbReference type="Proteomes" id="UP000070121">
    <property type="component" value="Unassembled WGS sequence"/>
</dbReference>
<evidence type="ECO:0000256" key="2">
    <source>
        <dbReference type="SAM" id="MobiDB-lite"/>
    </source>
</evidence>
<evidence type="ECO:0000313" key="4">
    <source>
        <dbReference type="Proteomes" id="UP000070121"/>
    </source>
</evidence>
<accession>A0A135V3S6</accession>
<dbReference type="EMBL" id="JFFI01000503">
    <property type="protein sequence ID" value="KXH67302.1"/>
    <property type="molecule type" value="Genomic_DNA"/>
</dbReference>
<proteinExistence type="inferred from homology"/>
<dbReference type="Pfam" id="PF13489">
    <property type="entry name" value="Methyltransf_23"/>
    <property type="match status" value="1"/>
</dbReference>
<evidence type="ECO:0000313" key="3">
    <source>
        <dbReference type="EMBL" id="KXH67302.1"/>
    </source>
</evidence>
<dbReference type="AlphaFoldDB" id="A0A135V3S6"/>
<feature type="compositionally biased region" description="Polar residues" evidence="2">
    <location>
        <begin position="1"/>
        <end position="12"/>
    </location>
</feature>
<dbReference type="CDD" id="cd02440">
    <property type="entry name" value="AdoMet_MTases"/>
    <property type="match status" value="1"/>
</dbReference>
<sequence>MSDLTPQTSASSRDGMRDSPVAPTITGEPVAATIEPTVEQTTIDVDDGASDSITTDDQMYANLGASMSRAVVGQRLNLTGPRTRPRSHPQLWIIRLSTAVIIMHSVLELDVAYNFPNDEDEMDRLDLVHTLMVKTVGNKIFLAHVDGAKLHRVLDVGTGTSIWSVEMGDFFPNAEIIGNDLSAIQPKWVPPNVKFEIDDVESEWVGRNKYDFIFSRYLSGSLADWPTYVKRVSQNLNPGGWAEFQDWSFMFRSDDGTLEGAAIQRWTDTFMDACKVFGRDAQISPKLEGLVRENTDLINVHHEPFKIPNGPWPKDAHLRDLGMCNLIQLLEGLEGFSLKLLCGGLAWTKKEVLVLCSQVRTELKSGKVHACYHYDVVYGQKPKKEEASQHV</sequence>
<name>A0A135V3S6_9PEZI</name>
<reference evidence="3 4" key="1">
    <citation type="submission" date="2014-02" db="EMBL/GenBank/DDBJ databases">
        <title>The genome sequence of Colletotrichum salicis CBS 607.94.</title>
        <authorList>
            <person name="Baroncelli R."/>
            <person name="Thon M.R."/>
        </authorList>
    </citation>
    <scope>NUCLEOTIDE SEQUENCE [LARGE SCALE GENOMIC DNA]</scope>
    <source>
        <strain evidence="3 4">CBS 607.94</strain>
    </source>
</reference>
<comment type="similarity">
    <text evidence="1">Belongs to the methyltransferase superfamily. LaeA methyltransferase family.</text>
</comment>
<dbReference type="SUPFAM" id="SSF53335">
    <property type="entry name" value="S-adenosyl-L-methionine-dependent methyltransferases"/>
    <property type="match status" value="1"/>
</dbReference>
<organism evidence="3 4">
    <name type="scientific">Colletotrichum salicis</name>
    <dbReference type="NCBI Taxonomy" id="1209931"/>
    <lineage>
        <taxon>Eukaryota</taxon>
        <taxon>Fungi</taxon>
        <taxon>Dikarya</taxon>
        <taxon>Ascomycota</taxon>
        <taxon>Pezizomycotina</taxon>
        <taxon>Sordariomycetes</taxon>
        <taxon>Hypocreomycetidae</taxon>
        <taxon>Glomerellales</taxon>
        <taxon>Glomerellaceae</taxon>
        <taxon>Colletotrichum</taxon>
        <taxon>Colletotrichum acutatum species complex</taxon>
    </lineage>
</organism>
<keyword evidence="3" id="KW-0808">Transferase</keyword>
<dbReference type="PANTHER" id="PTHR43591">
    <property type="entry name" value="METHYLTRANSFERASE"/>
    <property type="match status" value="1"/>
</dbReference>
<evidence type="ECO:0000256" key="1">
    <source>
        <dbReference type="ARBA" id="ARBA00038158"/>
    </source>
</evidence>
<dbReference type="Gene3D" id="3.40.50.150">
    <property type="entry name" value="Vaccinia Virus protein VP39"/>
    <property type="match status" value="1"/>
</dbReference>
<gene>
    <name evidence="3" type="ORF">CSAL01_06929</name>
</gene>
<dbReference type="GO" id="GO:0032259">
    <property type="term" value="P:methylation"/>
    <property type="evidence" value="ECO:0007669"/>
    <property type="project" value="UniProtKB-KW"/>
</dbReference>
<feature type="region of interest" description="Disordered" evidence="2">
    <location>
        <begin position="1"/>
        <end position="27"/>
    </location>
</feature>
<keyword evidence="4" id="KW-1185">Reference proteome</keyword>
<protein>
    <submittedName>
        <fullName evidence="3">Methyltransferase domain-containing protein</fullName>
    </submittedName>
</protein>